<comment type="caution">
    <text evidence="3">The sequence shown here is derived from an EMBL/GenBank/DDBJ whole genome shotgun (WGS) entry which is preliminary data.</text>
</comment>
<dbReference type="InterPro" id="IPR005545">
    <property type="entry name" value="YCII"/>
</dbReference>
<protein>
    <submittedName>
        <fullName evidence="3">GTP cyclohydrolase</fullName>
    </submittedName>
</protein>
<keyword evidence="4" id="KW-1185">Reference proteome</keyword>
<dbReference type="Pfam" id="PF03795">
    <property type="entry name" value="YCII"/>
    <property type="match status" value="1"/>
</dbReference>
<reference evidence="3 4" key="1">
    <citation type="submission" date="2019-07" db="EMBL/GenBank/DDBJ databases">
        <title>The pathways for chlorine oxyanion respiration interact through the shared metabolite chlorate.</title>
        <authorList>
            <person name="Barnum T.P."/>
            <person name="Cheng Y."/>
            <person name="Hill K.A."/>
            <person name="Lucas L.N."/>
            <person name="Carlson H.K."/>
            <person name="Coates J.D."/>
        </authorList>
    </citation>
    <scope>NUCLEOTIDE SEQUENCE [LARGE SCALE GENOMIC DNA]</scope>
    <source>
        <strain evidence="3 4">SFB-3</strain>
    </source>
</reference>
<dbReference type="PANTHER" id="PTHR37828:SF1">
    <property type="entry name" value="YCII-RELATED DOMAIN-CONTAINING PROTEIN"/>
    <property type="match status" value="1"/>
</dbReference>
<evidence type="ECO:0000313" key="4">
    <source>
        <dbReference type="Proteomes" id="UP000319502"/>
    </source>
</evidence>
<dbReference type="OrthoDB" id="9814407at2"/>
<evidence type="ECO:0000256" key="1">
    <source>
        <dbReference type="ARBA" id="ARBA00007689"/>
    </source>
</evidence>
<comment type="similarity">
    <text evidence="1">Belongs to the YciI family.</text>
</comment>
<evidence type="ECO:0000259" key="2">
    <source>
        <dbReference type="Pfam" id="PF03795"/>
    </source>
</evidence>
<evidence type="ECO:0000313" key="3">
    <source>
        <dbReference type="EMBL" id="TVO58897.1"/>
    </source>
</evidence>
<dbReference type="EMBL" id="VMNK01000003">
    <property type="protein sequence ID" value="TVO58897.1"/>
    <property type="molecule type" value="Genomic_DNA"/>
</dbReference>
<dbReference type="AlphaFoldDB" id="A0A557R155"/>
<organism evidence="3 4">
    <name type="scientific">Denitromonas halophila</name>
    <dbReference type="NCBI Taxonomy" id="1629404"/>
    <lineage>
        <taxon>Bacteria</taxon>
        <taxon>Pseudomonadati</taxon>
        <taxon>Pseudomonadota</taxon>
        <taxon>Betaproteobacteria</taxon>
        <taxon>Rhodocyclales</taxon>
        <taxon>Zoogloeaceae</taxon>
        <taxon>Denitromonas</taxon>
    </lineage>
</organism>
<accession>A0A557R155</accession>
<dbReference type="Gene3D" id="3.30.70.1060">
    <property type="entry name" value="Dimeric alpha+beta barrel"/>
    <property type="match status" value="1"/>
</dbReference>
<dbReference type="GO" id="GO:0016787">
    <property type="term" value="F:hydrolase activity"/>
    <property type="evidence" value="ECO:0007669"/>
    <property type="project" value="UniProtKB-KW"/>
</dbReference>
<dbReference type="RefSeq" id="WP_144308414.1">
    <property type="nucleotide sequence ID" value="NZ_VMNK01000003.1"/>
</dbReference>
<dbReference type="InterPro" id="IPR011008">
    <property type="entry name" value="Dimeric_a/b-barrel"/>
</dbReference>
<sequence>MLYLILLSYQGPLSAVDAHLVAHRAYLARHYAAGHFLLSGPREPRTGGVIMARADCLETVEAWVAEDPFYVAGVAAYEIIAWAPSLRAEGMPAEFAPQADVA</sequence>
<dbReference type="PANTHER" id="PTHR37828">
    <property type="entry name" value="GSR2449 PROTEIN"/>
    <property type="match status" value="1"/>
</dbReference>
<gene>
    <name evidence="3" type="ORF">FHP91_04345</name>
</gene>
<dbReference type="SUPFAM" id="SSF54909">
    <property type="entry name" value="Dimeric alpha+beta barrel"/>
    <property type="match status" value="1"/>
</dbReference>
<feature type="domain" description="YCII-related" evidence="2">
    <location>
        <begin position="1"/>
        <end position="82"/>
    </location>
</feature>
<keyword evidence="3" id="KW-0378">Hydrolase</keyword>
<proteinExistence type="inferred from homology"/>
<dbReference type="Proteomes" id="UP000319502">
    <property type="component" value="Unassembled WGS sequence"/>
</dbReference>
<name>A0A557R155_9RHOO</name>